<dbReference type="Gene3D" id="1.10.150.130">
    <property type="match status" value="1"/>
</dbReference>
<dbReference type="EMBL" id="BSFP01000002">
    <property type="protein sequence ID" value="GLK98988.1"/>
    <property type="molecule type" value="Genomic_DNA"/>
</dbReference>
<organism evidence="2 3">
    <name type="scientific">Dactylosporangium matsuzakiense</name>
    <dbReference type="NCBI Taxonomy" id="53360"/>
    <lineage>
        <taxon>Bacteria</taxon>
        <taxon>Bacillati</taxon>
        <taxon>Actinomycetota</taxon>
        <taxon>Actinomycetes</taxon>
        <taxon>Micromonosporales</taxon>
        <taxon>Micromonosporaceae</taxon>
        <taxon>Dactylosporangium</taxon>
    </lineage>
</organism>
<dbReference type="InterPro" id="IPR010998">
    <property type="entry name" value="Integrase_recombinase_N"/>
</dbReference>
<keyword evidence="3" id="KW-1185">Reference proteome</keyword>
<name>A0A9W6KGD0_9ACTN</name>
<reference evidence="2" key="2">
    <citation type="submission" date="2023-01" db="EMBL/GenBank/DDBJ databases">
        <authorList>
            <person name="Sun Q."/>
            <person name="Evtushenko L."/>
        </authorList>
    </citation>
    <scope>NUCLEOTIDE SEQUENCE</scope>
    <source>
        <strain evidence="2">VKM Ac-1321</strain>
    </source>
</reference>
<evidence type="ECO:0000256" key="1">
    <source>
        <dbReference type="ARBA" id="ARBA00023125"/>
    </source>
</evidence>
<dbReference type="Proteomes" id="UP001143480">
    <property type="component" value="Unassembled WGS sequence"/>
</dbReference>
<reference evidence="2" key="1">
    <citation type="journal article" date="2014" name="Int. J. Syst. Evol. Microbiol.">
        <title>Complete genome sequence of Corynebacterium casei LMG S-19264T (=DSM 44701T), isolated from a smear-ripened cheese.</title>
        <authorList>
            <consortium name="US DOE Joint Genome Institute (JGI-PGF)"/>
            <person name="Walter F."/>
            <person name="Albersmeier A."/>
            <person name="Kalinowski J."/>
            <person name="Ruckert C."/>
        </authorList>
    </citation>
    <scope>NUCLEOTIDE SEQUENCE</scope>
    <source>
        <strain evidence="2">VKM Ac-1321</strain>
    </source>
</reference>
<keyword evidence="1" id="KW-0238">DNA-binding</keyword>
<protein>
    <submittedName>
        <fullName evidence="2">Uncharacterized protein</fullName>
    </submittedName>
</protein>
<dbReference type="GO" id="GO:0003677">
    <property type="term" value="F:DNA binding"/>
    <property type="evidence" value="ECO:0007669"/>
    <property type="project" value="UniProtKB-KW"/>
</dbReference>
<comment type="caution">
    <text evidence="2">The sequence shown here is derived from an EMBL/GenBank/DDBJ whole genome shotgun (WGS) entry which is preliminary data.</text>
</comment>
<evidence type="ECO:0000313" key="3">
    <source>
        <dbReference type="Proteomes" id="UP001143480"/>
    </source>
</evidence>
<dbReference type="AlphaFoldDB" id="A0A9W6KGD0"/>
<proteinExistence type="predicted"/>
<sequence>MIRDWRATLLTGGVSQSMAAKAYRLLRVVLTTAVKEDELLRVNPCRIPGADQEHAAERPTLTVA</sequence>
<accession>A0A9W6KGD0</accession>
<evidence type="ECO:0000313" key="2">
    <source>
        <dbReference type="EMBL" id="GLK98988.1"/>
    </source>
</evidence>
<gene>
    <name evidence="2" type="ORF">GCM10017581_007290</name>
</gene>